<evidence type="ECO:0000313" key="3">
    <source>
        <dbReference type="EMBL" id="MXR19355.1"/>
    </source>
</evidence>
<dbReference type="InterPro" id="IPR032465">
    <property type="entry name" value="ACMSD"/>
</dbReference>
<name>A0A6B0SCB4_9EURY</name>
<keyword evidence="1" id="KW-0456">Lyase</keyword>
<dbReference type="OrthoDB" id="189863at2157"/>
<keyword evidence="4" id="KW-1185">Reference proteome</keyword>
<accession>A0A6B0SCB4</accession>
<dbReference type="PANTHER" id="PTHR21240">
    <property type="entry name" value="2-AMINO-3-CARBOXYLMUCONATE-6-SEMIALDEHYDE DECARBOXYLASE"/>
    <property type="match status" value="1"/>
</dbReference>
<organism evidence="3 4">
    <name type="scientific">Halobacterium bonnevillei</name>
    <dbReference type="NCBI Taxonomy" id="2692200"/>
    <lineage>
        <taxon>Archaea</taxon>
        <taxon>Methanobacteriati</taxon>
        <taxon>Methanobacteriota</taxon>
        <taxon>Stenosarchaea group</taxon>
        <taxon>Halobacteria</taxon>
        <taxon>Halobacteriales</taxon>
        <taxon>Halobacteriaceae</taxon>
        <taxon>Halobacterium</taxon>
    </lineage>
</organism>
<proteinExistence type="predicted"/>
<feature type="domain" description="Amidohydrolase-related" evidence="2">
    <location>
        <begin position="142"/>
        <end position="376"/>
    </location>
</feature>
<dbReference type="GO" id="GO:0016831">
    <property type="term" value="F:carboxy-lyase activity"/>
    <property type="evidence" value="ECO:0007669"/>
    <property type="project" value="InterPro"/>
</dbReference>
<dbReference type="PANTHER" id="PTHR21240:SF28">
    <property type="entry name" value="ISO-OROTATE DECARBOXYLASE (EUROFUNG)"/>
    <property type="match status" value="1"/>
</dbReference>
<dbReference type="GO" id="GO:0005737">
    <property type="term" value="C:cytoplasm"/>
    <property type="evidence" value="ECO:0007669"/>
    <property type="project" value="TreeGrafter"/>
</dbReference>
<protein>
    <submittedName>
        <fullName evidence="3">Amidohydrolase family protein</fullName>
    </submittedName>
</protein>
<dbReference type="RefSeq" id="WP_159524947.1">
    <property type="nucleotide sequence ID" value="NZ_WUUU01000004.1"/>
</dbReference>
<gene>
    <name evidence="3" type="ORF">GRX66_01570</name>
</gene>
<keyword evidence="3" id="KW-0378">Hydrolase</keyword>
<dbReference type="Pfam" id="PF04909">
    <property type="entry name" value="Amidohydro_2"/>
    <property type="match status" value="1"/>
</dbReference>
<sequence>MASQDVDPQREVPADAFDERIIDLDFHMNPPEETLIQYVEDDVAREKFENVEYGMAHRKAKWDAAWAIPGGNEGLFTQGRAEVASDVKLAAEKFAIDDPIVNVGINNAPTQHNPVQKNAIAQAANDFALDRIVPEDLHCLMMVPQWDVDYAVEEIHRVADEDGIVGAYGWFGPFDLFGDTKFDPLFEALVEHDLPLVLHGSLSFWPQDTPYGDGMLTWTEILGFDWPIHAMLTTVNAIMSGVFDKFPELDIVIEEGGHWWVPFVKYRMDEFYEMHPGDIKMHPRLHEMGQERLQRTPSEYLRENVYVTTQPMAPPERSTDFEAMLDLSMAEDMFLYSSDWPHQTLDPATWAFTNRAFDEDLRAAVLHENAEELFGI</sequence>
<reference evidence="3 4" key="1">
    <citation type="submission" date="2019-12" db="EMBL/GenBank/DDBJ databases">
        <title>Isolation and characterization of three novel carbon monoxide-oxidizing members of Halobacteria from salione crusts and soils.</title>
        <authorList>
            <person name="Myers M.R."/>
            <person name="King G.M."/>
        </authorList>
    </citation>
    <scope>NUCLEOTIDE SEQUENCE [LARGE SCALE GENOMIC DNA]</scope>
    <source>
        <strain evidence="3 4">PCN9</strain>
    </source>
</reference>
<dbReference type="InterPro" id="IPR006680">
    <property type="entry name" value="Amidohydro-rel"/>
</dbReference>
<evidence type="ECO:0000259" key="2">
    <source>
        <dbReference type="Pfam" id="PF04909"/>
    </source>
</evidence>
<dbReference type="Proteomes" id="UP000471521">
    <property type="component" value="Unassembled WGS sequence"/>
</dbReference>
<dbReference type="GO" id="GO:0016787">
    <property type="term" value="F:hydrolase activity"/>
    <property type="evidence" value="ECO:0007669"/>
    <property type="project" value="UniProtKB-KW"/>
</dbReference>
<comment type="caution">
    <text evidence="3">The sequence shown here is derived from an EMBL/GenBank/DDBJ whole genome shotgun (WGS) entry which is preliminary data.</text>
</comment>
<dbReference type="GO" id="GO:0019748">
    <property type="term" value="P:secondary metabolic process"/>
    <property type="evidence" value="ECO:0007669"/>
    <property type="project" value="TreeGrafter"/>
</dbReference>
<dbReference type="EMBL" id="WUUU01000004">
    <property type="protein sequence ID" value="MXR19355.1"/>
    <property type="molecule type" value="Genomic_DNA"/>
</dbReference>
<dbReference type="AlphaFoldDB" id="A0A6B0SCB4"/>
<dbReference type="InterPro" id="IPR032466">
    <property type="entry name" value="Metal_Hydrolase"/>
</dbReference>
<evidence type="ECO:0000313" key="4">
    <source>
        <dbReference type="Proteomes" id="UP000471521"/>
    </source>
</evidence>
<dbReference type="SUPFAM" id="SSF51556">
    <property type="entry name" value="Metallo-dependent hydrolases"/>
    <property type="match status" value="1"/>
</dbReference>
<dbReference type="Gene3D" id="3.20.20.140">
    <property type="entry name" value="Metal-dependent hydrolases"/>
    <property type="match status" value="1"/>
</dbReference>
<evidence type="ECO:0000256" key="1">
    <source>
        <dbReference type="ARBA" id="ARBA00023239"/>
    </source>
</evidence>